<dbReference type="Pfam" id="PF02779">
    <property type="entry name" value="Transket_pyr"/>
    <property type="match status" value="1"/>
</dbReference>
<dbReference type="InterPro" id="IPR051157">
    <property type="entry name" value="PDH/Transketolase"/>
</dbReference>
<dbReference type="PANTHER" id="PTHR43825:SF1">
    <property type="entry name" value="TRANSKETOLASE-LIKE PYRIMIDINE-BINDING DOMAIN-CONTAINING PROTEIN"/>
    <property type="match status" value="1"/>
</dbReference>
<dbReference type="STRING" id="1301915.JH146_1219"/>
<dbReference type="CDD" id="cd07033">
    <property type="entry name" value="TPP_PYR_DXS_TK_like"/>
    <property type="match status" value="1"/>
</dbReference>
<organism evidence="6 7">
    <name type="scientific">Methanocaldococcus bathoardescens</name>
    <dbReference type="NCBI Taxonomy" id="1301915"/>
    <lineage>
        <taxon>Archaea</taxon>
        <taxon>Methanobacteriati</taxon>
        <taxon>Methanobacteriota</taxon>
        <taxon>Methanomada group</taxon>
        <taxon>Methanococci</taxon>
        <taxon>Methanococcales</taxon>
        <taxon>Methanocaldococcaceae</taxon>
        <taxon>Methanocaldococcus</taxon>
    </lineage>
</organism>
<evidence type="ECO:0000256" key="4">
    <source>
        <dbReference type="ARBA" id="ARBA00023052"/>
    </source>
</evidence>
<dbReference type="GO" id="GO:0016740">
    <property type="term" value="F:transferase activity"/>
    <property type="evidence" value="ECO:0007669"/>
    <property type="project" value="UniProtKB-KW"/>
</dbReference>
<keyword evidence="7" id="KW-1185">Reference proteome</keyword>
<dbReference type="InterPro" id="IPR009014">
    <property type="entry name" value="Transketo_C/PFOR_II"/>
</dbReference>
<dbReference type="RefSeq" id="WP_048202178.1">
    <property type="nucleotide sequence ID" value="NZ_CP009149.1"/>
</dbReference>
<dbReference type="InterPro" id="IPR005475">
    <property type="entry name" value="Transketolase-like_Pyr-bd"/>
</dbReference>
<name>A0A076LD10_9EURY</name>
<dbReference type="Gene3D" id="3.40.50.920">
    <property type="match status" value="1"/>
</dbReference>
<dbReference type="Gene3D" id="3.40.50.970">
    <property type="match status" value="1"/>
</dbReference>
<dbReference type="OrthoDB" id="6779at2157"/>
<dbReference type="PANTHER" id="PTHR43825">
    <property type="entry name" value="PYRUVATE DEHYDROGENASE E1 COMPONENT"/>
    <property type="match status" value="1"/>
</dbReference>
<dbReference type="GO" id="GO:0006082">
    <property type="term" value="P:organic acid metabolic process"/>
    <property type="evidence" value="ECO:0007669"/>
    <property type="project" value="UniProtKB-ARBA"/>
</dbReference>
<dbReference type="KEGG" id="mjh:JH146_1219"/>
<dbReference type="EMBL" id="CP009149">
    <property type="protein sequence ID" value="AIJ06061.1"/>
    <property type="molecule type" value="Genomic_DNA"/>
</dbReference>
<dbReference type="AlphaFoldDB" id="A0A076LD10"/>
<evidence type="ECO:0000313" key="7">
    <source>
        <dbReference type="Proteomes" id="UP000028781"/>
    </source>
</evidence>
<dbReference type="GO" id="GO:0044272">
    <property type="term" value="P:sulfur compound biosynthetic process"/>
    <property type="evidence" value="ECO:0007669"/>
    <property type="project" value="UniProtKB-ARBA"/>
</dbReference>
<keyword evidence="4" id="KW-0786">Thiamine pyrophosphate</keyword>
<dbReference type="HOGENOM" id="CLU_009227_1_1_2"/>
<proteinExistence type="inferred from homology"/>
<dbReference type="SUPFAM" id="SSF52518">
    <property type="entry name" value="Thiamin diphosphate-binding fold (THDP-binding)"/>
    <property type="match status" value="1"/>
</dbReference>
<evidence type="ECO:0000256" key="3">
    <source>
        <dbReference type="ARBA" id="ARBA00022679"/>
    </source>
</evidence>
<accession>A0A076LD10</accession>
<evidence type="ECO:0000259" key="5">
    <source>
        <dbReference type="SMART" id="SM00861"/>
    </source>
</evidence>
<reference evidence="6 7" key="1">
    <citation type="journal article" date="2015" name="Int. J. Syst. Evol. Microbiol.">
        <title>M ethanocaldococcus bathoardescens sp. nov., a hyperthermophilic methanogen isolated from a volcanically active deep-sea hydrothermal vent.</title>
        <authorList>
            <person name="Stewart L.C."/>
            <person name="Jung J.H."/>
            <person name="Kim Y.T."/>
            <person name="Kwon S.W."/>
            <person name="Park C.S."/>
            <person name="Holden J.F."/>
        </authorList>
    </citation>
    <scope>NUCLEOTIDE SEQUENCE [LARGE SCALE GENOMIC DNA]</scope>
    <source>
        <strain evidence="6 7">JH146</strain>
    </source>
</reference>
<dbReference type="FunFam" id="3.40.50.970:FF:000129">
    <property type="entry name" value="Transketolase"/>
    <property type="match status" value="1"/>
</dbReference>
<dbReference type="InterPro" id="IPR020826">
    <property type="entry name" value="Transketolase_BS"/>
</dbReference>
<dbReference type="Proteomes" id="UP000028781">
    <property type="component" value="Chromosome"/>
</dbReference>
<dbReference type="SUPFAM" id="SSF52922">
    <property type="entry name" value="TK C-terminal domain-like"/>
    <property type="match status" value="1"/>
</dbReference>
<evidence type="ECO:0000256" key="1">
    <source>
        <dbReference type="ARBA" id="ARBA00001964"/>
    </source>
</evidence>
<sequence>MVKLTGVYKGMRKGYGETLIELGKKYENLVVLDADLSGSTQTAMFAKEFPDRFFNAGVAEQNMIGMAAGLATTDKIVFASSFSMFASGRAWEIIRNLVAYPKLNVKIVATHAGITVGEDGASHQMCEDIAIMRAIPNMVVIAPTDYYHTKNVIRVIADYKGPVYVRMPRRDTEIIYENEEEATFEIGKGKVLVEGDDLTIIATGEEVPEALRAAEILKENGISAEIVEMATIKPIDEEIIKKSKDFVVTVEDHNIIGGLGGAVAEVIASNGLNKKLLRIGINDVFGRSGKADELLKYYGLDGESIAKRIMEEMKKE</sequence>
<comment type="similarity">
    <text evidence="2">Belongs to the transketolase family.</text>
</comment>
<dbReference type="InterPro" id="IPR033248">
    <property type="entry name" value="Transketolase_C"/>
</dbReference>
<dbReference type="PROSITE" id="PS00802">
    <property type="entry name" value="TRANSKETOLASE_2"/>
    <property type="match status" value="1"/>
</dbReference>
<evidence type="ECO:0000256" key="2">
    <source>
        <dbReference type="ARBA" id="ARBA00007131"/>
    </source>
</evidence>
<comment type="cofactor">
    <cofactor evidence="1">
        <name>thiamine diphosphate</name>
        <dbReference type="ChEBI" id="CHEBI:58937"/>
    </cofactor>
</comment>
<keyword evidence="3" id="KW-0808">Transferase</keyword>
<dbReference type="InterPro" id="IPR029061">
    <property type="entry name" value="THDP-binding"/>
</dbReference>
<dbReference type="GeneID" id="24891838"/>
<gene>
    <name evidence="6" type="ORF">JH146_1219</name>
</gene>
<evidence type="ECO:0000313" key="6">
    <source>
        <dbReference type="EMBL" id="AIJ06061.1"/>
    </source>
</evidence>
<dbReference type="SMART" id="SM00861">
    <property type="entry name" value="Transket_pyr"/>
    <property type="match status" value="1"/>
</dbReference>
<dbReference type="Pfam" id="PF02780">
    <property type="entry name" value="Transketolase_C"/>
    <property type="match status" value="1"/>
</dbReference>
<protein>
    <submittedName>
        <fullName evidence="6">Transketolase, C-terminal subunit</fullName>
    </submittedName>
</protein>
<feature type="domain" description="Transketolase-like pyrimidine-binding" evidence="5">
    <location>
        <begin position="9"/>
        <end position="174"/>
    </location>
</feature>